<evidence type="ECO:0000256" key="2">
    <source>
        <dbReference type="ARBA" id="ARBA00022679"/>
    </source>
</evidence>
<dbReference type="Pfam" id="PF00145">
    <property type="entry name" value="DNA_methylase"/>
    <property type="match status" value="1"/>
</dbReference>
<evidence type="ECO:0000256" key="6">
    <source>
        <dbReference type="PROSITE-ProRule" id="PRU01016"/>
    </source>
</evidence>
<dbReference type="PROSITE" id="PS00094">
    <property type="entry name" value="C5_MTASE_1"/>
    <property type="match status" value="1"/>
</dbReference>
<evidence type="ECO:0000313" key="9">
    <source>
        <dbReference type="EMBL" id="HAT3808496.1"/>
    </source>
</evidence>
<dbReference type="EMBL" id="DACSWI010000002">
    <property type="protein sequence ID" value="HAT3808496.1"/>
    <property type="molecule type" value="Genomic_DNA"/>
</dbReference>
<dbReference type="InterPro" id="IPR029063">
    <property type="entry name" value="SAM-dependent_MTases_sf"/>
</dbReference>
<proteinExistence type="inferred from homology"/>
<evidence type="ECO:0000256" key="3">
    <source>
        <dbReference type="ARBA" id="ARBA00022691"/>
    </source>
</evidence>
<sequence length="339" mass="37428">MRTIEMCAGAGGQALGLHNAGFRHRVLIEIDEHACNTLNHNNTNLALGWDSVLREDLRVFAQTQAIKYRGQIELVAGGVPCPPFSKAGKQLGQEDERDLFPAALDIVHAIKPIAVMIENVAGLLDKKFDTYRDYIQQQLTSLGYQSEWKLIHSSDFGVPQLRPRAILIAIKKPHFKLFSWPEPTIKSPLTVGEALYDLMSSDGWPGAEQWKLSANNIAPTLVGGSKKHGGPDLGPSRAKKQWQLLGVYGHRVGNYNEVPGPDFKGVLLRDGTIKPGFENMPLLNIQMAARIQGFPDNWHFTGSKTNAYRQIGNAFPPPVAQAIGEKLRDVIQKVTNKKG</sequence>
<dbReference type="GO" id="GO:0009307">
    <property type="term" value="P:DNA restriction-modification system"/>
    <property type="evidence" value="ECO:0007669"/>
    <property type="project" value="UniProtKB-KW"/>
</dbReference>
<dbReference type="PANTHER" id="PTHR10629">
    <property type="entry name" value="CYTOSINE-SPECIFIC METHYLTRANSFERASE"/>
    <property type="match status" value="1"/>
</dbReference>
<dbReference type="Gene3D" id="3.40.50.150">
    <property type="entry name" value="Vaccinia Virus protein VP39"/>
    <property type="match status" value="1"/>
</dbReference>
<feature type="active site" evidence="6">
    <location>
        <position position="81"/>
    </location>
</feature>
<keyword evidence="2 6" id="KW-0808">Transferase</keyword>
<reference evidence="9" key="2">
    <citation type="submission" date="2020-10" db="EMBL/GenBank/DDBJ databases">
        <authorList>
            <consortium name="NCBI Pathogen Detection Project"/>
        </authorList>
    </citation>
    <scope>NUCLEOTIDE SEQUENCE</scope>
    <source>
        <strain evidence="9">Morganella morganii ARLG-3209</strain>
    </source>
</reference>
<keyword evidence="4" id="KW-0680">Restriction system</keyword>
<dbReference type="GO" id="GO:0044027">
    <property type="term" value="P:negative regulation of gene expression via chromosomal CpG island methylation"/>
    <property type="evidence" value="ECO:0007669"/>
    <property type="project" value="TreeGrafter"/>
</dbReference>
<dbReference type="Proteomes" id="UP000865968">
    <property type="component" value="Unassembled WGS sequence"/>
</dbReference>
<dbReference type="GO" id="GO:0003886">
    <property type="term" value="F:DNA (cytosine-5-)-methyltransferase activity"/>
    <property type="evidence" value="ECO:0007669"/>
    <property type="project" value="UniProtKB-EC"/>
</dbReference>
<dbReference type="InterPro" id="IPR018117">
    <property type="entry name" value="C5_DNA_meth_AS"/>
</dbReference>
<evidence type="ECO:0000256" key="8">
    <source>
        <dbReference type="RuleBase" id="RU000417"/>
    </source>
</evidence>
<dbReference type="AlphaFoldDB" id="A0AAN5RZC0"/>
<dbReference type="SUPFAM" id="SSF53335">
    <property type="entry name" value="S-adenosyl-L-methionine-dependent methyltransferases"/>
    <property type="match status" value="1"/>
</dbReference>
<evidence type="ECO:0000256" key="4">
    <source>
        <dbReference type="ARBA" id="ARBA00022747"/>
    </source>
</evidence>
<evidence type="ECO:0000313" key="10">
    <source>
        <dbReference type="Proteomes" id="UP000865968"/>
    </source>
</evidence>
<dbReference type="EC" id="2.1.1.37" evidence="8"/>
<comment type="caution">
    <text evidence="9">The sequence shown here is derived from an EMBL/GenBank/DDBJ whole genome shotgun (WGS) entry which is preliminary data.</text>
</comment>
<dbReference type="GO" id="GO:0003677">
    <property type="term" value="F:DNA binding"/>
    <property type="evidence" value="ECO:0007669"/>
    <property type="project" value="TreeGrafter"/>
</dbReference>
<dbReference type="InterPro" id="IPR050390">
    <property type="entry name" value="C5-Methyltransferase"/>
</dbReference>
<dbReference type="PRINTS" id="PR00105">
    <property type="entry name" value="C5METTRFRASE"/>
</dbReference>
<dbReference type="PROSITE" id="PS51679">
    <property type="entry name" value="SAM_MT_C5"/>
    <property type="match status" value="1"/>
</dbReference>
<accession>A0AAN5RZC0</accession>
<protein>
    <recommendedName>
        <fullName evidence="8">Cytosine-specific methyltransferase</fullName>
        <ecNumber evidence="8">2.1.1.37</ecNumber>
    </recommendedName>
</protein>
<organism evidence="9 10">
    <name type="scientific">Morganella morganii</name>
    <name type="common">Proteus morganii</name>
    <dbReference type="NCBI Taxonomy" id="582"/>
    <lineage>
        <taxon>Bacteria</taxon>
        <taxon>Pseudomonadati</taxon>
        <taxon>Pseudomonadota</taxon>
        <taxon>Gammaproteobacteria</taxon>
        <taxon>Enterobacterales</taxon>
        <taxon>Morganellaceae</taxon>
        <taxon>Morganella</taxon>
    </lineage>
</organism>
<gene>
    <name evidence="9" type="ORF">I8608_001317</name>
</gene>
<comment type="similarity">
    <text evidence="6 7">Belongs to the class I-like SAM-binding methyltransferase superfamily. C5-methyltransferase family.</text>
</comment>
<evidence type="ECO:0000256" key="1">
    <source>
        <dbReference type="ARBA" id="ARBA00022603"/>
    </source>
</evidence>
<dbReference type="GO" id="GO:0032259">
    <property type="term" value="P:methylation"/>
    <property type="evidence" value="ECO:0007669"/>
    <property type="project" value="UniProtKB-KW"/>
</dbReference>
<dbReference type="InterPro" id="IPR031303">
    <property type="entry name" value="C5_meth_CS"/>
</dbReference>
<evidence type="ECO:0000256" key="7">
    <source>
        <dbReference type="RuleBase" id="RU000416"/>
    </source>
</evidence>
<dbReference type="Gene3D" id="3.90.120.10">
    <property type="entry name" value="DNA Methylase, subunit A, domain 2"/>
    <property type="match status" value="1"/>
</dbReference>
<reference evidence="9" key="1">
    <citation type="journal article" date="2018" name="Genome Biol.">
        <title>SKESA: strategic k-mer extension for scrupulous assemblies.</title>
        <authorList>
            <person name="Souvorov A."/>
            <person name="Agarwala R."/>
            <person name="Lipman D.J."/>
        </authorList>
    </citation>
    <scope>NUCLEOTIDE SEQUENCE</scope>
    <source>
        <strain evidence="9">Morganella morganii ARLG-3209</strain>
    </source>
</reference>
<keyword evidence="3 6" id="KW-0949">S-adenosyl-L-methionine</keyword>
<dbReference type="NCBIfam" id="TIGR00675">
    <property type="entry name" value="dcm"/>
    <property type="match status" value="1"/>
</dbReference>
<evidence type="ECO:0000256" key="5">
    <source>
        <dbReference type="ARBA" id="ARBA00047422"/>
    </source>
</evidence>
<dbReference type="PANTHER" id="PTHR10629:SF52">
    <property type="entry name" value="DNA (CYTOSINE-5)-METHYLTRANSFERASE 1"/>
    <property type="match status" value="1"/>
</dbReference>
<dbReference type="RefSeq" id="WP_349467703.1">
    <property type="nucleotide sequence ID" value="NZ_JBEEWI010000016.1"/>
</dbReference>
<dbReference type="InterPro" id="IPR001525">
    <property type="entry name" value="C5_MeTfrase"/>
</dbReference>
<comment type="catalytic activity">
    <reaction evidence="5 8">
        <text>a 2'-deoxycytidine in DNA + S-adenosyl-L-methionine = a 5-methyl-2'-deoxycytidine in DNA + S-adenosyl-L-homocysteine + H(+)</text>
        <dbReference type="Rhea" id="RHEA:13681"/>
        <dbReference type="Rhea" id="RHEA-COMP:11369"/>
        <dbReference type="Rhea" id="RHEA-COMP:11370"/>
        <dbReference type="ChEBI" id="CHEBI:15378"/>
        <dbReference type="ChEBI" id="CHEBI:57856"/>
        <dbReference type="ChEBI" id="CHEBI:59789"/>
        <dbReference type="ChEBI" id="CHEBI:85452"/>
        <dbReference type="ChEBI" id="CHEBI:85454"/>
        <dbReference type="EC" id="2.1.1.37"/>
    </reaction>
</comment>
<name>A0AAN5RZC0_MORMO</name>
<keyword evidence="1 6" id="KW-0489">Methyltransferase</keyword>
<dbReference type="PROSITE" id="PS00095">
    <property type="entry name" value="C5_MTASE_2"/>
    <property type="match status" value="1"/>
</dbReference>